<dbReference type="RefSeq" id="WP_046715347.1">
    <property type="nucleotide sequence ID" value="NZ_BJXR01000043.1"/>
</dbReference>
<dbReference type="Pfam" id="PF12002">
    <property type="entry name" value="MgsA_C"/>
    <property type="match status" value="1"/>
</dbReference>
<evidence type="ECO:0000313" key="11">
    <source>
        <dbReference type="Proteomes" id="UP000321514"/>
    </source>
</evidence>
<dbReference type="InterPro" id="IPR032423">
    <property type="entry name" value="AAA_assoc_2"/>
</dbReference>
<dbReference type="InterPro" id="IPR051314">
    <property type="entry name" value="AAA_ATPase_RarA/MGS1/WRNIP1"/>
</dbReference>
<dbReference type="InterPro" id="IPR003959">
    <property type="entry name" value="ATPase_AAA_core"/>
</dbReference>
<dbReference type="SUPFAM" id="SSF52540">
    <property type="entry name" value="P-loop containing nucleoside triphosphate hydrolases"/>
    <property type="match status" value="1"/>
</dbReference>
<dbReference type="GO" id="GO:0005524">
    <property type="term" value="F:ATP binding"/>
    <property type="evidence" value="ECO:0007669"/>
    <property type="project" value="UniProtKB-KW"/>
</dbReference>
<dbReference type="Gene3D" id="3.40.50.300">
    <property type="entry name" value="P-loop containing nucleotide triphosphate hydrolases"/>
    <property type="match status" value="1"/>
</dbReference>
<protein>
    <recommendedName>
        <fullName evidence="3">Replication-associated recombination protein A</fullName>
    </recommendedName>
</protein>
<evidence type="ECO:0000256" key="5">
    <source>
        <dbReference type="ARBA" id="ARBA00022741"/>
    </source>
</evidence>
<dbReference type="Gene3D" id="1.10.3710.10">
    <property type="entry name" value="DNA polymerase III clamp loader subunits, C-terminal domain"/>
    <property type="match status" value="1"/>
</dbReference>
<dbReference type="FunFam" id="3.40.50.300:FF:000137">
    <property type="entry name" value="Replication-associated recombination protein A"/>
    <property type="match status" value="1"/>
</dbReference>
<keyword evidence="10" id="KW-1185">Reference proteome</keyword>
<name>A0A511TBK6_MYXFU</name>
<organism evidence="8 11">
    <name type="scientific">Myxococcus fulvus</name>
    <dbReference type="NCBI Taxonomy" id="33"/>
    <lineage>
        <taxon>Bacteria</taxon>
        <taxon>Pseudomonadati</taxon>
        <taxon>Myxococcota</taxon>
        <taxon>Myxococcia</taxon>
        <taxon>Myxococcales</taxon>
        <taxon>Cystobacterineae</taxon>
        <taxon>Myxococcaceae</taxon>
        <taxon>Myxococcus</taxon>
    </lineage>
</organism>
<evidence type="ECO:0000256" key="4">
    <source>
        <dbReference type="ARBA" id="ARBA00022705"/>
    </source>
</evidence>
<dbReference type="SMART" id="SM00382">
    <property type="entry name" value="AAA"/>
    <property type="match status" value="1"/>
</dbReference>
<dbReference type="Gene3D" id="1.20.272.10">
    <property type="match status" value="1"/>
</dbReference>
<dbReference type="STRING" id="1334629.MFUL124B02_31760"/>
<evidence type="ECO:0000259" key="7">
    <source>
        <dbReference type="SMART" id="SM00382"/>
    </source>
</evidence>
<dbReference type="GO" id="GO:0000731">
    <property type="term" value="P:DNA synthesis involved in DNA repair"/>
    <property type="evidence" value="ECO:0007669"/>
    <property type="project" value="TreeGrafter"/>
</dbReference>
<dbReference type="Pfam" id="PF00004">
    <property type="entry name" value="AAA"/>
    <property type="match status" value="1"/>
</dbReference>
<evidence type="ECO:0000313" key="10">
    <source>
        <dbReference type="Proteomes" id="UP000183760"/>
    </source>
</evidence>
<accession>A0A511TBK6</accession>
<dbReference type="EMBL" id="FOIB01000002">
    <property type="protein sequence ID" value="SET38429.1"/>
    <property type="molecule type" value="Genomic_DNA"/>
</dbReference>
<reference evidence="9 10" key="1">
    <citation type="submission" date="2016-10" db="EMBL/GenBank/DDBJ databases">
        <authorList>
            <person name="Varghese N."/>
            <person name="Submissions S."/>
        </authorList>
    </citation>
    <scope>NUCLEOTIDE SEQUENCE [LARGE SCALE GENOMIC DNA]</scope>
    <source>
        <strain evidence="9 10">DSM 16525</strain>
    </source>
</reference>
<dbReference type="AlphaFoldDB" id="A0A511TBK6"/>
<evidence type="ECO:0000313" key="9">
    <source>
        <dbReference type="EMBL" id="SET38429.1"/>
    </source>
</evidence>
<dbReference type="OrthoDB" id="9778364at2"/>
<dbReference type="PANTHER" id="PTHR13779">
    <property type="entry name" value="WERNER HELICASE-INTERACTING PROTEIN 1 FAMILY MEMBER"/>
    <property type="match status" value="1"/>
</dbReference>
<dbReference type="GO" id="GO:0006261">
    <property type="term" value="P:DNA-templated DNA replication"/>
    <property type="evidence" value="ECO:0007669"/>
    <property type="project" value="TreeGrafter"/>
</dbReference>
<feature type="domain" description="AAA+ ATPase" evidence="7">
    <location>
        <begin position="51"/>
        <end position="168"/>
    </location>
</feature>
<dbReference type="Proteomes" id="UP000183760">
    <property type="component" value="Unassembled WGS sequence"/>
</dbReference>
<evidence type="ECO:0000256" key="3">
    <source>
        <dbReference type="ARBA" id="ARBA00020776"/>
    </source>
</evidence>
<dbReference type="SUPFAM" id="SSF48019">
    <property type="entry name" value="post-AAA+ oligomerization domain-like"/>
    <property type="match status" value="1"/>
</dbReference>
<comment type="similarity">
    <text evidence="2">Belongs to the AAA ATPase family. RarA/MGS1/WRNIP1 subfamily.</text>
</comment>
<dbReference type="InterPro" id="IPR003593">
    <property type="entry name" value="AAA+_ATPase"/>
</dbReference>
<dbReference type="Pfam" id="PF16193">
    <property type="entry name" value="AAA_assoc_2"/>
    <property type="match status" value="1"/>
</dbReference>
<dbReference type="CDD" id="cd18139">
    <property type="entry name" value="HLD_clamp_RarA"/>
    <property type="match status" value="1"/>
</dbReference>
<dbReference type="GO" id="GO:0003677">
    <property type="term" value="F:DNA binding"/>
    <property type="evidence" value="ECO:0007669"/>
    <property type="project" value="InterPro"/>
</dbReference>
<keyword evidence="4" id="KW-0235">DNA replication</keyword>
<dbReference type="GO" id="GO:0008047">
    <property type="term" value="F:enzyme activator activity"/>
    <property type="evidence" value="ECO:0007669"/>
    <property type="project" value="TreeGrafter"/>
</dbReference>
<comment type="function">
    <text evidence="1">DNA-dependent ATPase that plays important roles in cellular responses to stalled DNA replication processes.</text>
</comment>
<gene>
    <name evidence="8" type="primary">rarA_2</name>
    <name evidence="8" type="ORF">MFU01_60100</name>
    <name evidence="9" type="ORF">SAMN05443572_10291</name>
</gene>
<dbReference type="InterPro" id="IPR021886">
    <property type="entry name" value="MgsA_C"/>
</dbReference>
<dbReference type="EMBL" id="BJXR01000043">
    <property type="protein sequence ID" value="GEN10973.1"/>
    <property type="molecule type" value="Genomic_DNA"/>
</dbReference>
<evidence type="ECO:0000256" key="2">
    <source>
        <dbReference type="ARBA" id="ARBA00008959"/>
    </source>
</evidence>
<comment type="caution">
    <text evidence="8">The sequence shown here is derived from an EMBL/GenBank/DDBJ whole genome shotgun (WGS) entry which is preliminary data.</text>
</comment>
<sequence length="444" mass="48977">MDLFEHAGQKEQARRAPLAERMRPRALDEFVGQEHLTGEGRFLRRALEADQVPSLILWGPPGTGKTTLAWLVARSTGAAFDSVSAVLAGVKDIRETVARAQERWNLHRQRTFLFIDEIHRFNKAQQDALLPHVEKGTVTLIGATTENPSFEVNAALLSRCRVVTLRGLEDEELVALLRRALSDTRGLGGRVTADDDALEFLAASAGGDARKALTGLEVAAAHAGAHVDRKAAEEALQQKTLLYDKGGEEHYNVISAFIKSMRGSDVDGALYWMARMLEAGEDPIFLFRRMVIFASEDIGNADPRALSVAVDALRAFQLVGLPEGTLPLTQAVTYLALAPKSNAVLTAYTSAREAVTKEGALPVPLHLRNAPTKLMKSLGYGGGYKYPHNFEGNYVPEDYLPDELRSRSFYTPTRNGEEARLAERYEDIQRQLAERTREPGEDEE</sequence>
<dbReference type="FunFam" id="1.20.272.10:FF:000001">
    <property type="entry name" value="Putative AAA family ATPase"/>
    <property type="match status" value="1"/>
</dbReference>
<dbReference type="GO" id="GO:0016887">
    <property type="term" value="F:ATP hydrolysis activity"/>
    <property type="evidence" value="ECO:0007669"/>
    <property type="project" value="InterPro"/>
</dbReference>
<dbReference type="InterPro" id="IPR027417">
    <property type="entry name" value="P-loop_NTPase"/>
</dbReference>
<evidence type="ECO:0000256" key="6">
    <source>
        <dbReference type="ARBA" id="ARBA00022840"/>
    </source>
</evidence>
<dbReference type="Proteomes" id="UP000321514">
    <property type="component" value="Unassembled WGS sequence"/>
</dbReference>
<keyword evidence="6" id="KW-0067">ATP-binding</keyword>
<dbReference type="PANTHER" id="PTHR13779:SF7">
    <property type="entry name" value="ATPASE WRNIP1"/>
    <property type="match status" value="1"/>
</dbReference>
<keyword evidence="5" id="KW-0547">Nucleotide-binding</keyword>
<dbReference type="InterPro" id="IPR008921">
    <property type="entry name" value="DNA_pol3_clamp-load_cplx_C"/>
</dbReference>
<dbReference type="CDD" id="cd00009">
    <property type="entry name" value="AAA"/>
    <property type="match status" value="1"/>
</dbReference>
<evidence type="ECO:0000313" key="8">
    <source>
        <dbReference type="EMBL" id="GEN10973.1"/>
    </source>
</evidence>
<evidence type="ECO:0000256" key="1">
    <source>
        <dbReference type="ARBA" id="ARBA00002393"/>
    </source>
</evidence>
<proteinExistence type="inferred from homology"/>
<reference evidence="8 11" key="2">
    <citation type="submission" date="2019-07" db="EMBL/GenBank/DDBJ databases">
        <title>Whole genome shotgun sequence of Myxococcus fulvus NBRC 100333.</title>
        <authorList>
            <person name="Hosoyama A."/>
            <person name="Uohara A."/>
            <person name="Ohji S."/>
            <person name="Ichikawa N."/>
        </authorList>
    </citation>
    <scope>NUCLEOTIDE SEQUENCE [LARGE SCALE GENOMIC DNA]</scope>
    <source>
        <strain evidence="8 11">NBRC 100333</strain>
    </source>
</reference>
<dbReference type="GO" id="GO:0017116">
    <property type="term" value="F:single-stranded DNA helicase activity"/>
    <property type="evidence" value="ECO:0007669"/>
    <property type="project" value="TreeGrafter"/>
</dbReference>
<dbReference type="Gene3D" id="1.10.8.60">
    <property type="match status" value="1"/>
</dbReference>